<proteinExistence type="predicted"/>
<dbReference type="GeneID" id="20227964"/>
<evidence type="ECO:0000313" key="3">
    <source>
        <dbReference type="EMBL" id="EGB11627.1"/>
    </source>
</evidence>
<evidence type="ECO:0000313" key="4">
    <source>
        <dbReference type="Proteomes" id="UP000002729"/>
    </source>
</evidence>
<dbReference type="SMART" id="SM00317">
    <property type="entry name" value="SET"/>
    <property type="match status" value="1"/>
</dbReference>
<dbReference type="Pfam" id="PF00856">
    <property type="entry name" value="SET"/>
    <property type="match status" value="1"/>
</dbReference>
<dbReference type="PROSITE" id="PS50280">
    <property type="entry name" value="SET"/>
    <property type="match status" value="1"/>
</dbReference>
<gene>
    <name evidence="3" type="ORF">AURANDRAFT_70865</name>
</gene>
<feature type="domain" description="SET" evidence="2">
    <location>
        <begin position="82"/>
        <end position="373"/>
    </location>
</feature>
<dbReference type="PANTHER" id="PTHR12197:SF251">
    <property type="entry name" value="EG:BACR7C10.4 PROTEIN"/>
    <property type="match status" value="1"/>
</dbReference>
<dbReference type="Gene3D" id="2.170.270.10">
    <property type="entry name" value="SET domain"/>
    <property type="match status" value="1"/>
</dbReference>
<accession>F0XZE1</accession>
<evidence type="ECO:0000259" key="2">
    <source>
        <dbReference type="PROSITE" id="PS50280"/>
    </source>
</evidence>
<dbReference type="InterPro" id="IPR001214">
    <property type="entry name" value="SET_dom"/>
</dbReference>
<dbReference type="GO" id="GO:0005634">
    <property type="term" value="C:nucleus"/>
    <property type="evidence" value="ECO:0007669"/>
    <property type="project" value="TreeGrafter"/>
</dbReference>
<feature type="region of interest" description="Disordered" evidence="1">
    <location>
        <begin position="21"/>
        <end position="69"/>
    </location>
</feature>
<reference evidence="3 4" key="1">
    <citation type="journal article" date="2011" name="Proc. Natl. Acad. Sci. U.S.A.">
        <title>Niche of harmful alga Aureococcus anophagefferens revealed through ecogenomics.</title>
        <authorList>
            <person name="Gobler C.J."/>
            <person name="Berry D.L."/>
            <person name="Dyhrman S.T."/>
            <person name="Wilhelm S.W."/>
            <person name="Salamov A."/>
            <person name="Lobanov A.V."/>
            <person name="Zhang Y."/>
            <person name="Collier J.L."/>
            <person name="Wurch L.L."/>
            <person name="Kustka A.B."/>
            <person name="Dill B.D."/>
            <person name="Shah M."/>
            <person name="VerBerkmoes N.C."/>
            <person name="Kuo A."/>
            <person name="Terry A."/>
            <person name="Pangilinan J."/>
            <person name="Lindquist E.A."/>
            <person name="Lucas S."/>
            <person name="Paulsen I.T."/>
            <person name="Hattenrath-Lehmann T.K."/>
            <person name="Talmage S.C."/>
            <person name="Walker E.A."/>
            <person name="Koch F."/>
            <person name="Burson A.M."/>
            <person name="Marcoval M.A."/>
            <person name="Tang Y.Z."/>
            <person name="Lecleir G.R."/>
            <person name="Coyne K.J."/>
            <person name="Berg G.M."/>
            <person name="Bertrand E.M."/>
            <person name="Saito M.A."/>
            <person name="Gladyshev V.N."/>
            <person name="Grigoriev I.V."/>
        </authorList>
    </citation>
    <scope>NUCLEOTIDE SEQUENCE [LARGE SCALE GENOMIC DNA]</scope>
    <source>
        <strain evidence="4">CCMP 1984</strain>
    </source>
</reference>
<sequence>MPRNCDAMDAEDLFELCGLKEDDVVGTSDEPEPAASDEPVAIALPLPAPPAAAAKKRHHPQQRVEDPRRCRSAIAGDANRPPDVYVARRVEKGGVGLHAARDFAPGEIVVVETAAAAAPLTGVRHCDGCLRSLASMADAGVAGDALYWPVDAAGAETCGRCGASLCRGCAKWARRNCCARRAVDATVDGARPALRLALRRFADAAAGFEDDGALAGLCGRPGDADALGLFDASGGAAACRAAAAAALAEVSPAANPPSADALAADAARLALNSFDVRLRSPYVEFHGALARRHGRGSKALREALGVAGLERDADEALRARCAVDAVGAFALVACANHDCSPNCDAASDFDAPTMQLVANRAIARDEELTISYFDRRAVEGGGGDAAANARRRRRYLRRNYLFDCGCDACASGSGG</sequence>
<dbReference type="OrthoDB" id="3174329at2759"/>
<protein>
    <submittedName>
        <fullName evidence="3">Expressed protein</fullName>
    </submittedName>
</protein>
<dbReference type="EMBL" id="GL833122">
    <property type="protein sequence ID" value="EGB11627.1"/>
    <property type="molecule type" value="Genomic_DNA"/>
</dbReference>
<dbReference type="InParanoid" id="F0XZE1"/>
<dbReference type="RefSeq" id="XP_009033975.1">
    <property type="nucleotide sequence ID" value="XM_009035727.1"/>
</dbReference>
<keyword evidence="4" id="KW-1185">Reference proteome</keyword>
<dbReference type="AlphaFoldDB" id="F0XZE1"/>
<dbReference type="KEGG" id="aaf:AURANDRAFT_70865"/>
<name>F0XZE1_AURAN</name>
<evidence type="ECO:0000256" key="1">
    <source>
        <dbReference type="SAM" id="MobiDB-lite"/>
    </source>
</evidence>
<dbReference type="InterPro" id="IPR050869">
    <property type="entry name" value="H3K4_H4K5_MeTrfase"/>
</dbReference>
<dbReference type="InterPro" id="IPR046341">
    <property type="entry name" value="SET_dom_sf"/>
</dbReference>
<dbReference type="PANTHER" id="PTHR12197">
    <property type="entry name" value="HISTONE-LYSINE N-METHYLTRANSFERASE SMYD"/>
    <property type="match status" value="1"/>
</dbReference>
<dbReference type="Proteomes" id="UP000002729">
    <property type="component" value="Unassembled WGS sequence"/>
</dbReference>
<organism evidence="4">
    <name type="scientific">Aureococcus anophagefferens</name>
    <name type="common">Harmful bloom alga</name>
    <dbReference type="NCBI Taxonomy" id="44056"/>
    <lineage>
        <taxon>Eukaryota</taxon>
        <taxon>Sar</taxon>
        <taxon>Stramenopiles</taxon>
        <taxon>Ochrophyta</taxon>
        <taxon>Pelagophyceae</taxon>
        <taxon>Pelagomonadales</taxon>
        <taxon>Pelagomonadaceae</taxon>
        <taxon>Aureococcus</taxon>
    </lineage>
</organism>
<dbReference type="SUPFAM" id="SSF82199">
    <property type="entry name" value="SET domain"/>
    <property type="match status" value="1"/>
</dbReference>